<evidence type="ECO:0000256" key="1">
    <source>
        <dbReference type="SAM" id="SignalP"/>
    </source>
</evidence>
<feature type="chain" id="PRO_5018294842" description="DUF4468 domain-containing protein" evidence="1">
    <location>
        <begin position="19"/>
        <end position="189"/>
    </location>
</feature>
<organism evidence="2 3">
    <name type="scientific">Flavobacterium weaverense</name>
    <dbReference type="NCBI Taxonomy" id="271156"/>
    <lineage>
        <taxon>Bacteria</taxon>
        <taxon>Pseudomonadati</taxon>
        <taxon>Bacteroidota</taxon>
        <taxon>Flavobacteriia</taxon>
        <taxon>Flavobacteriales</taxon>
        <taxon>Flavobacteriaceae</taxon>
        <taxon>Flavobacterium</taxon>
    </lineage>
</organism>
<dbReference type="OrthoDB" id="982449at2"/>
<feature type="signal peptide" evidence="1">
    <location>
        <begin position="1"/>
        <end position="18"/>
    </location>
</feature>
<accession>A0A3L9ZRS0</accession>
<keyword evidence="1" id="KW-0732">Signal</keyword>
<dbReference type="RefSeq" id="WP_121926289.1">
    <property type="nucleotide sequence ID" value="NZ_CBCSGA010000013.1"/>
</dbReference>
<evidence type="ECO:0000313" key="2">
    <source>
        <dbReference type="EMBL" id="RMA73118.1"/>
    </source>
</evidence>
<evidence type="ECO:0000313" key="3">
    <source>
        <dbReference type="Proteomes" id="UP000280368"/>
    </source>
</evidence>
<dbReference type="EMBL" id="REFH01000011">
    <property type="protein sequence ID" value="RMA73118.1"/>
    <property type="molecule type" value="Genomic_DNA"/>
</dbReference>
<proteinExistence type="predicted"/>
<gene>
    <name evidence="2" type="ORF">BC961_2724</name>
</gene>
<keyword evidence="3" id="KW-1185">Reference proteome</keyword>
<name>A0A3L9ZRS0_9FLAO</name>
<protein>
    <recommendedName>
        <fullName evidence="4">DUF4468 domain-containing protein</fullName>
    </recommendedName>
</protein>
<dbReference type="AlphaFoldDB" id="A0A3L9ZRS0"/>
<reference evidence="2 3" key="1">
    <citation type="submission" date="2018-10" db="EMBL/GenBank/DDBJ databases">
        <title>Genomic Encyclopedia of Archaeal and Bacterial Type Strains, Phase II (KMG-II): from individual species to whole genera.</title>
        <authorList>
            <person name="Goeker M."/>
        </authorList>
    </citation>
    <scope>NUCLEOTIDE SEQUENCE [LARGE SCALE GENOMIC DNA]</scope>
    <source>
        <strain evidence="2 3">DSM 19727</strain>
    </source>
</reference>
<comment type="caution">
    <text evidence="2">The sequence shown here is derived from an EMBL/GenBank/DDBJ whole genome shotgun (WGS) entry which is preliminary data.</text>
</comment>
<evidence type="ECO:0008006" key="4">
    <source>
        <dbReference type="Google" id="ProtNLM"/>
    </source>
</evidence>
<sequence length="189" mass="21547">MKNLFLLFLIFSASTLSAQDQEIIKRDFQTIIKYTSEMKIDDVLNMTYPQLFTVVPKAQMSTMAKGMLSGMGIKMIYEQVPLNLKMTPVKTLSKSSICLSKYNQSMIMEAADSSLLEMLTYAKMKDNIIEKLDANKVRIKGSSYLLAIKDSFTKNTWKYLRYDDENAEANSKILSKEILTAVEQMKTSL</sequence>
<dbReference type="Proteomes" id="UP000280368">
    <property type="component" value="Unassembled WGS sequence"/>
</dbReference>